<dbReference type="GO" id="GO:0046168">
    <property type="term" value="P:glycerol-3-phosphate catabolic process"/>
    <property type="evidence" value="ECO:0007669"/>
    <property type="project" value="InterPro"/>
</dbReference>
<reference evidence="21 22" key="1">
    <citation type="submission" date="2020-04" db="EMBL/GenBank/DDBJ databases">
        <title>Rhodospirillaceae bacterium KN72 isolated from deep sea.</title>
        <authorList>
            <person name="Zhang D.-C."/>
        </authorList>
    </citation>
    <scope>NUCLEOTIDE SEQUENCE [LARGE SCALE GENOMIC DNA]</scope>
    <source>
        <strain evidence="21 22">KN72</strain>
    </source>
</reference>
<dbReference type="SUPFAM" id="SSF48179">
    <property type="entry name" value="6-phosphogluconate dehydrogenase C-terminal domain-like"/>
    <property type="match status" value="1"/>
</dbReference>
<feature type="binding site" evidence="14">
    <location>
        <position position="109"/>
    </location>
    <ligand>
        <name>sn-glycerol 3-phosphate</name>
        <dbReference type="ChEBI" id="CHEBI:57597"/>
    </ligand>
</feature>
<feature type="binding site" evidence="14">
    <location>
        <position position="109"/>
    </location>
    <ligand>
        <name>NADPH</name>
        <dbReference type="ChEBI" id="CHEBI:57783"/>
    </ligand>
</feature>
<feature type="binding site" evidence="14">
    <location>
        <position position="255"/>
    </location>
    <ligand>
        <name>sn-glycerol 3-phosphate</name>
        <dbReference type="ChEBI" id="CHEBI:57597"/>
    </ligand>
</feature>
<evidence type="ECO:0000256" key="15">
    <source>
        <dbReference type="PIRSR" id="PIRSR000114-1"/>
    </source>
</evidence>
<dbReference type="Gene3D" id="1.10.1040.10">
    <property type="entry name" value="N-(1-d-carboxylethyl)-l-norvaline Dehydrogenase, domain 2"/>
    <property type="match status" value="1"/>
</dbReference>
<dbReference type="FunFam" id="3.40.50.720:FF:000019">
    <property type="entry name" value="Glycerol-3-phosphate dehydrogenase [NAD(P)+]"/>
    <property type="match status" value="1"/>
</dbReference>
<feature type="binding site" evidence="14">
    <location>
        <position position="256"/>
    </location>
    <ligand>
        <name>NADPH</name>
        <dbReference type="ChEBI" id="CHEBI:57783"/>
    </ligand>
</feature>
<dbReference type="GO" id="GO:0006650">
    <property type="term" value="P:glycerophospholipid metabolic process"/>
    <property type="evidence" value="ECO:0007669"/>
    <property type="project" value="UniProtKB-UniRule"/>
</dbReference>
<dbReference type="Gene3D" id="3.40.50.720">
    <property type="entry name" value="NAD(P)-binding Rossmann-like Domain"/>
    <property type="match status" value="1"/>
</dbReference>
<evidence type="ECO:0000256" key="17">
    <source>
        <dbReference type="PIRSR" id="PIRSR000114-3"/>
    </source>
</evidence>
<keyword evidence="8 14" id="KW-0594">Phospholipid biosynthesis</keyword>
<evidence type="ECO:0000259" key="19">
    <source>
        <dbReference type="Pfam" id="PF01210"/>
    </source>
</evidence>
<organism evidence="21 22">
    <name type="scientific">Pacificispira spongiicola</name>
    <dbReference type="NCBI Taxonomy" id="2729598"/>
    <lineage>
        <taxon>Bacteria</taxon>
        <taxon>Pseudomonadati</taxon>
        <taxon>Pseudomonadota</taxon>
        <taxon>Alphaproteobacteria</taxon>
        <taxon>Rhodospirillales</taxon>
        <taxon>Rhodospirillaceae</taxon>
        <taxon>Pacificispira</taxon>
    </lineage>
</organism>
<dbReference type="Proteomes" id="UP000539372">
    <property type="component" value="Unassembled WGS sequence"/>
</dbReference>
<dbReference type="PROSITE" id="PS51257">
    <property type="entry name" value="PROKAR_LIPOPROTEIN"/>
    <property type="match status" value="1"/>
</dbReference>
<evidence type="ECO:0000256" key="10">
    <source>
        <dbReference type="ARBA" id="ARBA00052716"/>
    </source>
</evidence>
<feature type="binding site" evidence="14">
    <location>
        <position position="139"/>
    </location>
    <ligand>
        <name>sn-glycerol 3-phosphate</name>
        <dbReference type="ChEBI" id="CHEBI:57597"/>
    </ligand>
</feature>
<feature type="binding site" evidence="14">
    <location>
        <position position="282"/>
    </location>
    <ligand>
        <name>NADPH</name>
        <dbReference type="ChEBI" id="CHEBI:57783"/>
    </ligand>
</feature>
<evidence type="ECO:0000256" key="8">
    <source>
        <dbReference type="ARBA" id="ARBA00023209"/>
    </source>
</evidence>
<evidence type="ECO:0000256" key="5">
    <source>
        <dbReference type="ARBA" id="ARBA00023002"/>
    </source>
</evidence>
<dbReference type="InterPro" id="IPR013328">
    <property type="entry name" value="6PGD_dom2"/>
</dbReference>
<feature type="binding site" evidence="16">
    <location>
        <begin position="256"/>
        <end position="257"/>
    </location>
    <ligand>
        <name>substrate</name>
    </ligand>
</feature>
<keyword evidence="6 14" id="KW-0520">NAD</keyword>
<feature type="binding site" evidence="14">
    <location>
        <position position="280"/>
    </location>
    <ligand>
        <name>NADPH</name>
        <dbReference type="ChEBI" id="CHEBI:57783"/>
    </ligand>
</feature>
<evidence type="ECO:0000256" key="1">
    <source>
        <dbReference type="ARBA" id="ARBA00011009"/>
    </source>
</evidence>
<dbReference type="InterPro" id="IPR006168">
    <property type="entry name" value="G3P_DH_NAD-dep"/>
</dbReference>
<dbReference type="GO" id="GO:0047952">
    <property type="term" value="F:glycerol-3-phosphate dehydrogenase [NAD(P)+] activity"/>
    <property type="evidence" value="ECO:0007669"/>
    <property type="project" value="UniProtKB-UniRule"/>
</dbReference>
<feature type="binding site" evidence="17">
    <location>
        <position position="256"/>
    </location>
    <ligand>
        <name>NAD(+)</name>
        <dbReference type="ChEBI" id="CHEBI:57540"/>
    </ligand>
</feature>
<evidence type="ECO:0000313" key="21">
    <source>
        <dbReference type="EMBL" id="NMM43769.1"/>
    </source>
</evidence>
<dbReference type="GO" id="GO:0051287">
    <property type="term" value="F:NAD binding"/>
    <property type="evidence" value="ECO:0007669"/>
    <property type="project" value="InterPro"/>
</dbReference>
<feature type="binding site" evidence="14">
    <location>
        <position position="137"/>
    </location>
    <ligand>
        <name>sn-glycerol 3-phosphate</name>
        <dbReference type="ChEBI" id="CHEBI:57597"/>
    </ligand>
</feature>
<dbReference type="InterPro" id="IPR006109">
    <property type="entry name" value="G3P_DH_NAD-dep_C"/>
</dbReference>
<dbReference type="GO" id="GO:0005829">
    <property type="term" value="C:cytosol"/>
    <property type="evidence" value="ECO:0007669"/>
    <property type="project" value="TreeGrafter"/>
</dbReference>
<feature type="active site" description="Proton acceptor" evidence="14 15">
    <location>
        <position position="192"/>
    </location>
</feature>
<comment type="pathway">
    <text evidence="14">Membrane lipid metabolism; glycerophospholipid metabolism.</text>
</comment>
<dbReference type="InterPro" id="IPR011128">
    <property type="entry name" value="G3P_DH_NAD-dep_N"/>
</dbReference>
<keyword evidence="4 14" id="KW-0521">NADP</keyword>
<feature type="binding site" evidence="14">
    <location>
        <position position="16"/>
    </location>
    <ligand>
        <name>NADPH</name>
        <dbReference type="ChEBI" id="CHEBI:57783"/>
    </ligand>
</feature>
<dbReference type="SUPFAM" id="SSF51735">
    <property type="entry name" value="NAD(P)-binding Rossmann-fold domains"/>
    <property type="match status" value="1"/>
</dbReference>
<dbReference type="InterPro" id="IPR008927">
    <property type="entry name" value="6-PGluconate_DH-like_C_sf"/>
</dbReference>
<dbReference type="HAMAP" id="MF_00394">
    <property type="entry name" value="NAD_Glyc3P_dehydrog"/>
    <property type="match status" value="1"/>
</dbReference>
<comment type="caution">
    <text evidence="21">The sequence shown here is derived from an EMBL/GenBank/DDBJ whole genome shotgun (WGS) entry which is preliminary data.</text>
</comment>
<protein>
    <recommendedName>
        <fullName evidence="12 14">Glycerol-3-phosphate dehydrogenase [NAD(P)+]</fullName>
        <ecNumber evidence="11 14">1.1.1.94</ecNumber>
    </recommendedName>
    <alternativeName>
        <fullName evidence="14">NAD(P)(+)-dependent glycerol-3-phosphate dehydrogenase</fullName>
    </alternativeName>
    <alternativeName>
        <fullName evidence="13 14">NAD(P)H-dependent dihydroxyacetone-phosphate reductase</fullName>
    </alternativeName>
</protein>
<comment type="subcellular location">
    <subcellularLocation>
        <location evidence="14">Cytoplasm</location>
    </subcellularLocation>
</comment>
<gene>
    <name evidence="14" type="primary">gpsA</name>
    <name evidence="21" type="ORF">HH303_04730</name>
</gene>
<keyword evidence="3 14" id="KW-0547">Nucleotide-binding</keyword>
<evidence type="ECO:0000256" key="2">
    <source>
        <dbReference type="ARBA" id="ARBA00022516"/>
    </source>
</evidence>
<feature type="binding site" evidence="14">
    <location>
        <position position="192"/>
    </location>
    <ligand>
        <name>sn-glycerol 3-phosphate</name>
        <dbReference type="ChEBI" id="CHEBI:57597"/>
    </ligand>
</feature>
<feature type="binding site" evidence="16">
    <location>
        <position position="109"/>
    </location>
    <ligand>
        <name>substrate</name>
    </ligand>
</feature>
<dbReference type="PANTHER" id="PTHR11728">
    <property type="entry name" value="GLYCEROL-3-PHOSPHATE DEHYDROGENASE"/>
    <property type="match status" value="1"/>
</dbReference>
<comment type="catalytic activity">
    <reaction evidence="14">
        <text>sn-glycerol 3-phosphate + NAD(+) = dihydroxyacetone phosphate + NADH + H(+)</text>
        <dbReference type="Rhea" id="RHEA:11092"/>
        <dbReference type="ChEBI" id="CHEBI:15378"/>
        <dbReference type="ChEBI" id="CHEBI:57540"/>
        <dbReference type="ChEBI" id="CHEBI:57597"/>
        <dbReference type="ChEBI" id="CHEBI:57642"/>
        <dbReference type="ChEBI" id="CHEBI:57945"/>
        <dbReference type="EC" id="1.1.1.94"/>
    </reaction>
</comment>
<comment type="similarity">
    <text evidence="1 14 18">Belongs to the NAD-dependent glycerol-3-phosphate dehydrogenase family.</text>
</comment>
<feature type="binding site" evidence="14">
    <location>
        <position position="257"/>
    </location>
    <ligand>
        <name>sn-glycerol 3-phosphate</name>
        <dbReference type="ChEBI" id="CHEBI:57597"/>
    </ligand>
</feature>
<evidence type="ECO:0000256" key="7">
    <source>
        <dbReference type="ARBA" id="ARBA00023098"/>
    </source>
</evidence>
<dbReference type="GO" id="GO:0005975">
    <property type="term" value="P:carbohydrate metabolic process"/>
    <property type="evidence" value="ECO:0007669"/>
    <property type="project" value="InterPro"/>
</dbReference>
<dbReference type="RefSeq" id="WP_169624017.1">
    <property type="nucleotide sequence ID" value="NZ_JABBNT010000001.1"/>
</dbReference>
<evidence type="ECO:0000256" key="11">
    <source>
        <dbReference type="ARBA" id="ARBA00066687"/>
    </source>
</evidence>
<comment type="catalytic activity">
    <reaction evidence="10">
        <text>sn-glycerol 3-phosphate + NADP(+) = dihydroxyacetone phosphate + NADPH + H(+)</text>
        <dbReference type="Rhea" id="RHEA:11096"/>
        <dbReference type="ChEBI" id="CHEBI:15378"/>
        <dbReference type="ChEBI" id="CHEBI:57597"/>
        <dbReference type="ChEBI" id="CHEBI:57642"/>
        <dbReference type="ChEBI" id="CHEBI:57783"/>
        <dbReference type="ChEBI" id="CHEBI:58349"/>
        <dbReference type="EC" id="1.1.1.94"/>
    </reaction>
    <physiologicalReaction direction="right-to-left" evidence="10">
        <dbReference type="Rhea" id="RHEA:11098"/>
    </physiologicalReaction>
</comment>
<feature type="binding site" evidence="17">
    <location>
        <position position="141"/>
    </location>
    <ligand>
        <name>NAD(+)</name>
        <dbReference type="ChEBI" id="CHEBI:57540"/>
    </ligand>
</feature>
<evidence type="ECO:0000313" key="22">
    <source>
        <dbReference type="Proteomes" id="UP000539372"/>
    </source>
</evidence>
<keyword evidence="14" id="KW-0963">Cytoplasm</keyword>
<feature type="domain" description="Glycerol-3-phosphate dehydrogenase NAD-dependent N-terminal" evidence="19">
    <location>
        <begin position="8"/>
        <end position="161"/>
    </location>
</feature>
<dbReference type="PRINTS" id="PR00077">
    <property type="entry name" value="GPDHDRGNASE"/>
</dbReference>
<evidence type="ECO:0000256" key="4">
    <source>
        <dbReference type="ARBA" id="ARBA00022857"/>
    </source>
</evidence>
<evidence type="ECO:0000256" key="13">
    <source>
        <dbReference type="ARBA" id="ARBA00080511"/>
    </source>
</evidence>
<evidence type="ECO:0000256" key="6">
    <source>
        <dbReference type="ARBA" id="ARBA00023027"/>
    </source>
</evidence>
<keyword evidence="2 14" id="KW-0444">Lipid biosynthesis</keyword>
<keyword evidence="7 14" id="KW-0443">Lipid metabolism</keyword>
<evidence type="ECO:0000256" key="16">
    <source>
        <dbReference type="PIRSR" id="PIRSR000114-2"/>
    </source>
</evidence>
<dbReference type="FunFam" id="1.10.1040.10:FF:000001">
    <property type="entry name" value="Glycerol-3-phosphate dehydrogenase [NAD(P)+]"/>
    <property type="match status" value="1"/>
</dbReference>
<dbReference type="PIRSF" id="PIRSF000114">
    <property type="entry name" value="Glycerol-3-P_dh"/>
    <property type="match status" value="1"/>
</dbReference>
<comment type="caution">
    <text evidence="14">Lacks conserved residue(s) required for the propagation of feature annotation.</text>
</comment>
<keyword evidence="22" id="KW-1185">Reference proteome</keyword>
<feature type="binding site" evidence="14">
    <location>
        <position position="141"/>
    </location>
    <ligand>
        <name>NADPH</name>
        <dbReference type="ChEBI" id="CHEBI:57783"/>
    </ligand>
</feature>
<dbReference type="PROSITE" id="PS00957">
    <property type="entry name" value="NAD_G3PDH"/>
    <property type="match status" value="1"/>
</dbReference>
<evidence type="ECO:0000256" key="12">
    <source>
        <dbReference type="ARBA" id="ARBA00069372"/>
    </source>
</evidence>
<evidence type="ECO:0000256" key="3">
    <source>
        <dbReference type="ARBA" id="ARBA00022741"/>
    </source>
</evidence>
<accession>A0A7Y0DY62</accession>
<dbReference type="UniPathway" id="UPA00940"/>
<feature type="binding site" evidence="17">
    <location>
        <begin position="12"/>
        <end position="17"/>
    </location>
    <ligand>
        <name>NAD(+)</name>
        <dbReference type="ChEBI" id="CHEBI:57540"/>
    </ligand>
</feature>
<evidence type="ECO:0000256" key="9">
    <source>
        <dbReference type="ARBA" id="ARBA00023264"/>
    </source>
</evidence>
<keyword evidence="9 14" id="KW-1208">Phospholipid metabolism</keyword>
<dbReference type="NCBIfam" id="NF000942">
    <property type="entry name" value="PRK00094.1-4"/>
    <property type="match status" value="1"/>
</dbReference>
<evidence type="ECO:0000256" key="14">
    <source>
        <dbReference type="HAMAP-Rule" id="MF_00394"/>
    </source>
</evidence>
<feature type="binding site" evidence="14">
    <location>
        <position position="256"/>
    </location>
    <ligand>
        <name>sn-glycerol 3-phosphate</name>
        <dbReference type="ChEBI" id="CHEBI:57597"/>
    </ligand>
</feature>
<feature type="binding site" evidence="14">
    <location>
        <position position="36"/>
    </location>
    <ligand>
        <name>NADPH</name>
        <dbReference type="ChEBI" id="CHEBI:57783"/>
    </ligand>
</feature>
<dbReference type="PANTHER" id="PTHR11728:SF1">
    <property type="entry name" value="GLYCEROL-3-PHOSPHATE DEHYDROGENASE [NAD(+)] 2, CHLOROPLASTIC"/>
    <property type="match status" value="1"/>
</dbReference>
<proteinExistence type="inferred from homology"/>
<dbReference type="GO" id="GO:0008654">
    <property type="term" value="P:phospholipid biosynthetic process"/>
    <property type="evidence" value="ECO:0007669"/>
    <property type="project" value="UniProtKB-KW"/>
</dbReference>
<comment type="function">
    <text evidence="14">Catalyzes the reduction of the glycolytic intermediate dihydroxyacetone phosphate (DHAP) to sn-glycerol 3-phosphate (G3P), the key precursor for phospholipid synthesis.</text>
</comment>
<evidence type="ECO:0000259" key="20">
    <source>
        <dbReference type="Pfam" id="PF07479"/>
    </source>
</evidence>
<name>A0A7Y0DY62_9PROT</name>
<dbReference type="AlphaFoldDB" id="A0A7Y0DY62"/>
<keyword evidence="5 14" id="KW-0560">Oxidoreductase</keyword>
<dbReference type="Pfam" id="PF07479">
    <property type="entry name" value="NAD_Gly3P_dh_C"/>
    <property type="match status" value="1"/>
</dbReference>
<dbReference type="InterPro" id="IPR036291">
    <property type="entry name" value="NAD(P)-bd_dom_sf"/>
</dbReference>
<dbReference type="EC" id="1.1.1.94" evidence="11 14"/>
<dbReference type="Pfam" id="PF01210">
    <property type="entry name" value="NAD_Gly3P_dh_N"/>
    <property type="match status" value="1"/>
</dbReference>
<dbReference type="NCBIfam" id="NF000940">
    <property type="entry name" value="PRK00094.1-2"/>
    <property type="match status" value="1"/>
</dbReference>
<dbReference type="GO" id="GO:0046167">
    <property type="term" value="P:glycerol-3-phosphate biosynthetic process"/>
    <property type="evidence" value="ECO:0007669"/>
    <property type="project" value="UniProtKB-UniRule"/>
</dbReference>
<feature type="binding site" evidence="14">
    <location>
        <position position="245"/>
    </location>
    <ligand>
        <name>sn-glycerol 3-phosphate</name>
        <dbReference type="ChEBI" id="CHEBI:57597"/>
    </ligand>
</feature>
<dbReference type="EMBL" id="JABBNT010000001">
    <property type="protein sequence ID" value="NMM43769.1"/>
    <property type="molecule type" value="Genomic_DNA"/>
</dbReference>
<evidence type="ECO:0000256" key="18">
    <source>
        <dbReference type="RuleBase" id="RU000437"/>
    </source>
</evidence>
<feature type="domain" description="Glycerol-3-phosphate dehydrogenase NAD-dependent C-terminal" evidence="20">
    <location>
        <begin position="181"/>
        <end position="321"/>
    </location>
</feature>
<sequence length="335" mass="33436">MSGKTHSVAVLGGGAWGTALACAARRAGSDVRLWARNPDVAAGISGGSNPTRLPGVTLSSGIDASTELDAVLPGADCVLLAVPAQAVRGIMENAAPLLSDGVAVAICAKGVERGTLKLMTDVVAETAPAARIGVLSGPTFAGEVARGLPTAVVIAAPDEEAAKTIQSAVGSGSFRAYLSDDTVGAEVGGAVKNVVALAAGIATGRGLGENARAALVSRGLAEMIRLAVTLGGRAETVMGLAGAGDLILTAMSETSRNTSFGMALGSGRSARETLAARKAVTEGYWSAQAVAALAERHGVDMPIAQAVNAILSEKLDIDSAIGALLDRPVSAEFRM</sequence>